<keyword evidence="3 6" id="KW-0560">Oxidoreductase</keyword>
<reference evidence="9" key="1">
    <citation type="journal article" date="2023" name="PhytoFront">
        <title>Draft Genome Resources of Seven Strains of Tilletia horrida, Causal Agent of Kernel Smut of Rice.</title>
        <authorList>
            <person name="Khanal S."/>
            <person name="Antony Babu S."/>
            <person name="Zhou X.G."/>
        </authorList>
    </citation>
    <scope>NUCLEOTIDE SEQUENCE</scope>
    <source>
        <strain evidence="9">TX6</strain>
    </source>
</reference>
<evidence type="ECO:0000256" key="3">
    <source>
        <dbReference type="ARBA" id="ARBA00023002"/>
    </source>
</evidence>
<evidence type="ECO:0000256" key="7">
    <source>
        <dbReference type="SAM" id="SignalP"/>
    </source>
</evidence>
<gene>
    <name evidence="9" type="ORF">OC846_006737</name>
</gene>
<evidence type="ECO:0000313" key="9">
    <source>
        <dbReference type="EMBL" id="KAK0542436.1"/>
    </source>
</evidence>
<keyword evidence="7" id="KW-0732">Signal</keyword>
<organism evidence="9 10">
    <name type="scientific">Tilletia horrida</name>
    <dbReference type="NCBI Taxonomy" id="155126"/>
    <lineage>
        <taxon>Eukaryota</taxon>
        <taxon>Fungi</taxon>
        <taxon>Dikarya</taxon>
        <taxon>Basidiomycota</taxon>
        <taxon>Ustilaginomycotina</taxon>
        <taxon>Exobasidiomycetes</taxon>
        <taxon>Tilletiales</taxon>
        <taxon>Tilletiaceae</taxon>
        <taxon>Tilletia</taxon>
    </lineage>
</organism>
<feature type="non-terminal residue" evidence="9">
    <location>
        <position position="488"/>
    </location>
</feature>
<evidence type="ECO:0000256" key="1">
    <source>
        <dbReference type="ARBA" id="ARBA00001974"/>
    </source>
</evidence>
<comment type="similarity">
    <text evidence="2 6">Belongs to the flavin monoamine oxidase family.</text>
</comment>
<dbReference type="InterPro" id="IPR050703">
    <property type="entry name" value="Flavin_MAO"/>
</dbReference>
<evidence type="ECO:0000313" key="10">
    <source>
        <dbReference type="Proteomes" id="UP001176517"/>
    </source>
</evidence>
<dbReference type="EMBL" id="JAPDMZ010000524">
    <property type="protein sequence ID" value="KAK0542436.1"/>
    <property type="molecule type" value="Genomic_DNA"/>
</dbReference>
<protein>
    <recommendedName>
        <fullName evidence="6">Amine oxidase</fullName>
        <ecNumber evidence="6">1.4.3.-</ecNumber>
    </recommendedName>
</protein>
<evidence type="ECO:0000256" key="4">
    <source>
        <dbReference type="ARBA" id="ARBA00048448"/>
    </source>
</evidence>
<comment type="cofactor">
    <cofactor evidence="1 6">
        <name>FAD</name>
        <dbReference type="ChEBI" id="CHEBI:57692"/>
    </cofactor>
</comment>
<proteinExistence type="inferred from homology"/>
<feature type="binding site" evidence="5">
    <location>
        <position position="271"/>
    </location>
    <ligand>
        <name>FAD</name>
        <dbReference type="ChEBI" id="CHEBI:57692"/>
    </ligand>
</feature>
<dbReference type="PANTHER" id="PTHR43563:SF14">
    <property type="entry name" value="AMINE OXIDASE"/>
    <property type="match status" value="1"/>
</dbReference>
<dbReference type="Gene3D" id="3.90.660.10">
    <property type="match status" value="1"/>
</dbReference>
<keyword evidence="6" id="KW-0274">FAD</keyword>
<feature type="binding site" evidence="5">
    <location>
        <position position="378"/>
    </location>
    <ligand>
        <name>substrate</name>
    </ligand>
</feature>
<dbReference type="GO" id="GO:0097621">
    <property type="term" value="F:monoamine oxidase activity"/>
    <property type="evidence" value="ECO:0007669"/>
    <property type="project" value="UniProtKB-EC"/>
</dbReference>
<dbReference type="EC" id="1.4.3.-" evidence="6"/>
<accession>A0AAN6JP39</accession>
<evidence type="ECO:0000256" key="6">
    <source>
        <dbReference type="RuleBase" id="RU362067"/>
    </source>
</evidence>
<evidence type="ECO:0000259" key="8">
    <source>
        <dbReference type="Pfam" id="PF01593"/>
    </source>
</evidence>
<comment type="caution">
    <text evidence="9">The sequence shown here is derived from an EMBL/GenBank/DDBJ whole genome shotgun (WGS) entry which is preliminary data.</text>
</comment>
<feature type="binding site" evidence="5">
    <location>
        <position position="38"/>
    </location>
    <ligand>
        <name>FAD</name>
        <dbReference type="ChEBI" id="CHEBI:57692"/>
    </ligand>
</feature>
<keyword evidence="10" id="KW-1185">Reference proteome</keyword>
<evidence type="ECO:0000256" key="2">
    <source>
        <dbReference type="ARBA" id="ARBA00005995"/>
    </source>
</evidence>
<dbReference type="Gene3D" id="1.10.405.10">
    <property type="entry name" value="Guanine Nucleotide Dissociation Inhibitor, domain 1"/>
    <property type="match status" value="1"/>
</dbReference>
<comment type="catalytic activity">
    <reaction evidence="4">
        <text>a secondary aliphatic amine + O2 + H2O = a primary amine + an aldehyde + H2O2</text>
        <dbReference type="Rhea" id="RHEA:26414"/>
        <dbReference type="ChEBI" id="CHEBI:15377"/>
        <dbReference type="ChEBI" id="CHEBI:15379"/>
        <dbReference type="ChEBI" id="CHEBI:16240"/>
        <dbReference type="ChEBI" id="CHEBI:17478"/>
        <dbReference type="ChEBI" id="CHEBI:58855"/>
        <dbReference type="ChEBI" id="CHEBI:65296"/>
        <dbReference type="EC" id="1.4.3.4"/>
    </reaction>
</comment>
<dbReference type="Pfam" id="PF01593">
    <property type="entry name" value="Amino_oxidase"/>
    <property type="match status" value="1"/>
</dbReference>
<dbReference type="Proteomes" id="UP001176517">
    <property type="component" value="Unassembled WGS sequence"/>
</dbReference>
<feature type="chain" id="PRO_5042940157" description="Amine oxidase" evidence="7">
    <location>
        <begin position="24"/>
        <end position="488"/>
    </location>
</feature>
<feature type="domain" description="Amine oxidase" evidence="8">
    <location>
        <begin position="37"/>
        <end position="486"/>
    </location>
</feature>
<dbReference type="AlphaFoldDB" id="A0AAN6JP39"/>
<name>A0AAN6JP39_9BASI</name>
<sequence>MRFPTSGFIALASLFAMCTTASSSGIPLDSLIIGGGFSGLYAAKTLTAAGKSYVVLEARNRTGGRVENGQLAVGGYTEVGGEFFGPTQDYALALAKEFNVPLFEAYNKGKNVYYFNGKRALASSTSIFGQAIPNIDLISLAQILAAQSSINDMASKINVQTPWNTSAKTTAWDQQTFGAWLDARGLTKTARAVLDTATTSLFSVTPENVSLLFAISYIAAAGDAKNKGTFDRITSTAGGGQNFRVVGGTQILATKLADELGSEHIVLNSAVQSVIKGQDGTYSVKTREGKTYSAKHIIVAMSPPVAAKIEFSPALSDDRVQLQQRTKMGNIGKAIATYKEPFWRKSGLSGQAISGSGTVRATFDQSLHDGSVYGLMGFIEADEMKQLDGASDQQIIELVTKDFVNYFGSQAANATSWLIKRWDSEEFSLGGPTALFQQTGVFSKYGPALRAPVGNVHFAGTESSDYWTGYIDGALRAGERAAKEVIAA</sequence>
<dbReference type="SUPFAM" id="SSF51905">
    <property type="entry name" value="FAD/NAD(P)-binding domain"/>
    <property type="match status" value="1"/>
</dbReference>
<dbReference type="InterPro" id="IPR001613">
    <property type="entry name" value="Flavin_amine_oxidase"/>
</dbReference>
<dbReference type="InterPro" id="IPR002937">
    <property type="entry name" value="Amino_oxidase"/>
</dbReference>
<dbReference type="PANTHER" id="PTHR43563">
    <property type="entry name" value="AMINE OXIDASE"/>
    <property type="match status" value="1"/>
</dbReference>
<dbReference type="InterPro" id="IPR036188">
    <property type="entry name" value="FAD/NAD-bd_sf"/>
</dbReference>
<evidence type="ECO:0000256" key="5">
    <source>
        <dbReference type="PIRSR" id="PIRSR601613-1"/>
    </source>
</evidence>
<dbReference type="Gene3D" id="3.50.50.60">
    <property type="entry name" value="FAD/NAD(P)-binding domain"/>
    <property type="match status" value="1"/>
</dbReference>
<feature type="binding site" evidence="5">
    <location>
        <begin position="57"/>
        <end position="58"/>
    </location>
    <ligand>
        <name>FAD</name>
        <dbReference type="ChEBI" id="CHEBI:57692"/>
    </ligand>
</feature>
<feature type="signal peptide" evidence="7">
    <location>
        <begin position="1"/>
        <end position="23"/>
    </location>
</feature>
<dbReference type="PRINTS" id="PR00757">
    <property type="entry name" value="AMINEOXDASEF"/>
</dbReference>
<feature type="binding site" evidence="5">
    <location>
        <position position="462"/>
    </location>
    <ligand>
        <name>FAD</name>
        <dbReference type="ChEBI" id="CHEBI:57692"/>
    </ligand>
</feature>
<dbReference type="SUPFAM" id="SSF54373">
    <property type="entry name" value="FAD-linked reductases, C-terminal domain"/>
    <property type="match status" value="1"/>
</dbReference>
<keyword evidence="6" id="KW-0285">Flavoprotein</keyword>